<dbReference type="EMBL" id="CP036268">
    <property type="protein sequence ID" value="QDT36515.1"/>
    <property type="molecule type" value="Genomic_DNA"/>
</dbReference>
<dbReference type="Pfam" id="PF13360">
    <property type="entry name" value="PQQ_2"/>
    <property type="match status" value="3"/>
</dbReference>
<gene>
    <name evidence="2" type="ORF">Pan189_08730</name>
</gene>
<dbReference type="PANTHER" id="PTHR34512:SF30">
    <property type="entry name" value="OUTER MEMBRANE PROTEIN ASSEMBLY FACTOR BAMB"/>
    <property type="match status" value="1"/>
</dbReference>
<dbReference type="InterPro" id="IPR002372">
    <property type="entry name" value="PQQ_rpt_dom"/>
</dbReference>
<evidence type="ECO:0000259" key="1">
    <source>
        <dbReference type="Pfam" id="PF13360"/>
    </source>
</evidence>
<dbReference type="Gene3D" id="2.130.10.10">
    <property type="entry name" value="YVTN repeat-like/Quinoprotein amine dehydrogenase"/>
    <property type="match status" value="2"/>
</dbReference>
<reference evidence="2 3" key="1">
    <citation type="submission" date="2019-02" db="EMBL/GenBank/DDBJ databases">
        <title>Deep-cultivation of Planctomycetes and their phenomic and genomic characterization uncovers novel biology.</title>
        <authorList>
            <person name="Wiegand S."/>
            <person name="Jogler M."/>
            <person name="Boedeker C."/>
            <person name="Pinto D."/>
            <person name="Vollmers J."/>
            <person name="Rivas-Marin E."/>
            <person name="Kohn T."/>
            <person name="Peeters S.H."/>
            <person name="Heuer A."/>
            <person name="Rast P."/>
            <person name="Oberbeckmann S."/>
            <person name="Bunk B."/>
            <person name="Jeske O."/>
            <person name="Meyerdierks A."/>
            <person name="Storesund J.E."/>
            <person name="Kallscheuer N."/>
            <person name="Luecker S."/>
            <person name="Lage O.M."/>
            <person name="Pohl T."/>
            <person name="Merkel B.J."/>
            <person name="Hornburger P."/>
            <person name="Mueller R.-W."/>
            <person name="Bruemmer F."/>
            <person name="Labrenz M."/>
            <person name="Spormann A.M."/>
            <person name="Op den Camp H."/>
            <person name="Overmann J."/>
            <person name="Amann R."/>
            <person name="Jetten M.S.M."/>
            <person name="Mascher T."/>
            <person name="Medema M.H."/>
            <person name="Devos D.P."/>
            <person name="Kaster A.-K."/>
            <person name="Ovreas L."/>
            <person name="Rohde M."/>
            <person name="Galperin M.Y."/>
            <person name="Jogler C."/>
        </authorList>
    </citation>
    <scope>NUCLEOTIDE SEQUENCE [LARGE SCALE GENOMIC DNA]</scope>
    <source>
        <strain evidence="2 3">Pan189</strain>
    </source>
</reference>
<dbReference type="AlphaFoldDB" id="A0A517QXY8"/>
<feature type="domain" description="Pyrrolo-quinoline quinone repeat" evidence="1">
    <location>
        <begin position="198"/>
        <end position="285"/>
    </location>
</feature>
<feature type="domain" description="Pyrrolo-quinoline quinone repeat" evidence="1">
    <location>
        <begin position="57"/>
        <end position="187"/>
    </location>
</feature>
<proteinExistence type="predicted"/>
<organism evidence="2 3">
    <name type="scientific">Stratiformator vulcanicus</name>
    <dbReference type="NCBI Taxonomy" id="2527980"/>
    <lineage>
        <taxon>Bacteria</taxon>
        <taxon>Pseudomonadati</taxon>
        <taxon>Planctomycetota</taxon>
        <taxon>Planctomycetia</taxon>
        <taxon>Planctomycetales</taxon>
        <taxon>Planctomycetaceae</taxon>
        <taxon>Stratiformator</taxon>
    </lineage>
</organism>
<dbReference type="KEGG" id="svp:Pan189_08730"/>
<dbReference type="InterPro" id="IPR018391">
    <property type="entry name" value="PQQ_b-propeller_rpt"/>
</dbReference>
<dbReference type="InterPro" id="IPR015943">
    <property type="entry name" value="WD40/YVTN_repeat-like_dom_sf"/>
</dbReference>
<dbReference type="SMART" id="SM00564">
    <property type="entry name" value="PQQ"/>
    <property type="match status" value="4"/>
</dbReference>
<dbReference type="Proteomes" id="UP000317318">
    <property type="component" value="Chromosome"/>
</dbReference>
<feature type="domain" description="Pyrrolo-quinoline quinone repeat" evidence="1">
    <location>
        <begin position="295"/>
        <end position="378"/>
    </location>
</feature>
<name>A0A517QXY8_9PLAN</name>
<dbReference type="PANTHER" id="PTHR34512">
    <property type="entry name" value="CELL SURFACE PROTEIN"/>
    <property type="match status" value="1"/>
</dbReference>
<keyword evidence="3" id="KW-1185">Reference proteome</keyword>
<protein>
    <submittedName>
        <fullName evidence="2">Outer membrane biogenesis protein BamB</fullName>
    </submittedName>
</protein>
<sequence>MGKQPHVLMNSRGLSSGAVIASILCIGLSTALATEWSGFRGGKTAPSSSDASPPIEWSDESGVAWKAKLPGEGFSGPIVTKDLVVVTGNSGYGNDRLHVVAFDRSTGEERWHRQFWATGRTTTHREMRVATPTPVTDGERIFAFYSSNDLIGLDLDGNLLWYRGLTYDFPNASNSLGMSSSPVLSDGVLIAQVENDAESFAVGVDPTDGTTRWKIDRPRKANWSSPLVIPGTAQTPELVILQSGDRVDAIEPKTGTTVWSLDSGASSISSAALVEDVVILPQSGLTAYRLAPDHRSVSELWQSSKLSPSTMSPVVYKDRVYIINRSGVLTCGNLETGKVEWQIRAGSSAWGTPVVASDRLYIPGKDGVVRVVDLSGSKGEIVAENDLGENIHSSPALGDDAIYFRTDSTLWKIAD</sequence>
<dbReference type="OrthoDB" id="244732at2"/>
<evidence type="ECO:0000313" key="3">
    <source>
        <dbReference type="Proteomes" id="UP000317318"/>
    </source>
</evidence>
<dbReference type="SUPFAM" id="SSF50998">
    <property type="entry name" value="Quinoprotein alcohol dehydrogenase-like"/>
    <property type="match status" value="1"/>
</dbReference>
<accession>A0A517QXY8</accession>
<dbReference type="RefSeq" id="WP_145362716.1">
    <property type="nucleotide sequence ID" value="NZ_CP036268.1"/>
</dbReference>
<evidence type="ECO:0000313" key="2">
    <source>
        <dbReference type="EMBL" id="QDT36515.1"/>
    </source>
</evidence>
<dbReference type="InterPro" id="IPR011047">
    <property type="entry name" value="Quinoprotein_ADH-like_sf"/>
</dbReference>